<comment type="caution">
    <text evidence="8">The sequence shown here is derived from an EMBL/GenBank/DDBJ whole genome shotgun (WGS) entry which is preliminary data.</text>
</comment>
<feature type="region of interest" description="Disordered" evidence="6">
    <location>
        <begin position="723"/>
        <end position="765"/>
    </location>
</feature>
<evidence type="ECO:0000313" key="8">
    <source>
        <dbReference type="EMBL" id="CAH0025280.1"/>
    </source>
</evidence>
<dbReference type="SUPFAM" id="SSF56112">
    <property type="entry name" value="Protein kinase-like (PK-like)"/>
    <property type="match status" value="1"/>
</dbReference>
<evidence type="ECO:0000256" key="6">
    <source>
        <dbReference type="SAM" id="MobiDB-lite"/>
    </source>
</evidence>
<keyword evidence="3" id="KW-0547">Nucleotide-binding</keyword>
<keyword evidence="4" id="KW-0418">Kinase</keyword>
<evidence type="ECO:0000313" key="9">
    <source>
        <dbReference type="Proteomes" id="UP000696573"/>
    </source>
</evidence>
<dbReference type="OrthoDB" id="122279at2759"/>
<keyword evidence="9" id="KW-1185">Reference proteome</keyword>
<organism evidence="8 9">
    <name type="scientific">Clonostachys rhizophaga</name>
    <dbReference type="NCBI Taxonomy" id="160324"/>
    <lineage>
        <taxon>Eukaryota</taxon>
        <taxon>Fungi</taxon>
        <taxon>Dikarya</taxon>
        <taxon>Ascomycota</taxon>
        <taxon>Pezizomycotina</taxon>
        <taxon>Sordariomycetes</taxon>
        <taxon>Hypocreomycetidae</taxon>
        <taxon>Hypocreales</taxon>
        <taxon>Bionectriaceae</taxon>
        <taxon>Clonostachys</taxon>
    </lineage>
</organism>
<feature type="domain" description="Protein kinase" evidence="7">
    <location>
        <begin position="47"/>
        <end position="316"/>
    </location>
</feature>
<dbReference type="PROSITE" id="PS50011">
    <property type="entry name" value="PROTEIN_KINASE_DOM"/>
    <property type="match status" value="1"/>
</dbReference>
<evidence type="ECO:0000259" key="7">
    <source>
        <dbReference type="PROSITE" id="PS50011"/>
    </source>
</evidence>
<dbReference type="GO" id="GO:0005524">
    <property type="term" value="F:ATP binding"/>
    <property type="evidence" value="ECO:0007669"/>
    <property type="project" value="UniProtKB-KW"/>
</dbReference>
<name>A0A9N9VJY1_9HYPO</name>
<feature type="compositionally biased region" description="Acidic residues" evidence="6">
    <location>
        <begin position="372"/>
        <end position="394"/>
    </location>
</feature>
<feature type="compositionally biased region" description="Acidic residues" evidence="6">
    <location>
        <begin position="465"/>
        <end position="477"/>
    </location>
</feature>
<dbReference type="Gene3D" id="1.10.510.10">
    <property type="entry name" value="Transferase(Phosphotransferase) domain 1"/>
    <property type="match status" value="1"/>
</dbReference>
<dbReference type="InterPro" id="IPR000719">
    <property type="entry name" value="Prot_kinase_dom"/>
</dbReference>
<proteinExistence type="predicted"/>
<keyword evidence="1" id="KW-0723">Serine/threonine-protein kinase</keyword>
<feature type="compositionally biased region" description="Low complexity" evidence="6">
    <location>
        <begin position="690"/>
        <end position="703"/>
    </location>
</feature>
<dbReference type="InterPro" id="IPR008271">
    <property type="entry name" value="Ser/Thr_kinase_AS"/>
</dbReference>
<dbReference type="CDD" id="cd20335">
    <property type="entry name" value="BRcat_RBR"/>
    <property type="match status" value="1"/>
</dbReference>
<dbReference type="SMART" id="SM00220">
    <property type="entry name" value="S_TKc"/>
    <property type="match status" value="1"/>
</dbReference>
<dbReference type="PROSITE" id="PS00108">
    <property type="entry name" value="PROTEIN_KINASE_ST"/>
    <property type="match status" value="1"/>
</dbReference>
<reference evidence="8" key="1">
    <citation type="submission" date="2021-10" db="EMBL/GenBank/DDBJ databases">
        <authorList>
            <person name="Piombo E."/>
        </authorList>
    </citation>
    <scope>NUCLEOTIDE SEQUENCE</scope>
</reference>
<gene>
    <name evidence="8" type="ORF">CRHIZ90672A_00015814</name>
</gene>
<feature type="compositionally biased region" description="Basic residues" evidence="6">
    <location>
        <begin position="739"/>
        <end position="755"/>
    </location>
</feature>
<evidence type="ECO:0000256" key="2">
    <source>
        <dbReference type="ARBA" id="ARBA00022679"/>
    </source>
</evidence>
<feature type="region of interest" description="Disordered" evidence="6">
    <location>
        <begin position="353"/>
        <end position="394"/>
    </location>
</feature>
<feature type="region of interest" description="Disordered" evidence="6">
    <location>
        <begin position="672"/>
        <end position="711"/>
    </location>
</feature>
<dbReference type="EMBL" id="CABFNQ020000709">
    <property type="protein sequence ID" value="CAH0025280.1"/>
    <property type="molecule type" value="Genomic_DNA"/>
</dbReference>
<dbReference type="GO" id="GO:0005634">
    <property type="term" value="C:nucleus"/>
    <property type="evidence" value="ECO:0007669"/>
    <property type="project" value="TreeGrafter"/>
</dbReference>
<accession>A0A9N9VJY1</accession>
<dbReference type="PANTHER" id="PTHR24345:SF91">
    <property type="entry name" value="SERINE_THREONINE-PROTEIN KINASE PLK4"/>
    <property type="match status" value="1"/>
</dbReference>
<sequence length="1023" mass="114253">MPRHEQIPDLVHDSKIETSVTGNRIEHVFYEPGRTPQERQRRRVECWDRDVILGKGAYGIVYKERRCSQAGTTETLRAVKQISKSVVGGEPLDYVRELEAIIKFSHRNYSHCFVRSDGWFEEGDSIYIAMEYIEHGDLQKYLSRPLPESEARQITGQVLEGLHFMHDNGFVHRDLKPGNIMVVGKGPDWFVKIADFGISKRRQKGVTTLHTLQRGTLGFAAPEVLGVKTGGQGGSYTFAVDIWSLGAVTYYILTNKVAFDNATDIVMYAMGMGELPIQALEENNASEKAKDFVKALLAAKPESRPLVAVTTTLPWLAEPLTMKPEDVTTDSRSEGSSNKLLFTDFSKASATWTTNKNDIEDPIGDRSSASETDPDVETANDDDINNNYDEETRDDDCANESMVNQVETIQPGTVKVVSRQKYKPPYVEDATDDSASDCPLPLDADAQSVLDEDRNTTESEKNESGESELEYESETDASEPVADVIKLWGSWNLQPGSDLPVLKSLRDQESFWRLQEGLGGCIRLHRVTDVVESSDLGERMSAGSKTRICYACKRSVPESTSGAEGSCGHWHCVQCISWSLRHAAVSSQALPPSCCSDAITWTLPNEIGLSVESRTNITRKPLVRCGDQNCKRRFEPVYLVKDSKTKAWLVCCPACKHASCFECLQNPDSEDQKDHTSPCGNSGGAQGDETSSSNESSSTTHSTYQESVGGYADDEREIHEGKIHQPNTESESEKEYSKHFTKPLRKKKKKKKKRETAKAQPYRRRPDTLNYVEPLTRPPTRPPTRVNTDIITRNAALNDHCSQYISSLKANTFNGGQIMFRANLSTMPDVFSLDNGSNGDSTYLHGLVARDIEAWRNSVLSGASEDLSKSGPIPIKYSKATDYDEIDYRMNSAGPRPLRKAYTGPRTWRNSPISSSNRAMPPSPTQRLYDYDYDPRYPPLQPPNPPLSKVNTSIPYGADDVEYDGRSSPMRAYVGNDKNYPQNDQRYPPVQHLDPPLAKVKTTKTYGVEDIAYSQYPSPQRYA</sequence>
<feature type="compositionally biased region" description="Pro residues" evidence="6">
    <location>
        <begin position="936"/>
        <end position="946"/>
    </location>
</feature>
<keyword evidence="2" id="KW-0808">Transferase</keyword>
<evidence type="ECO:0000256" key="4">
    <source>
        <dbReference type="ARBA" id="ARBA00022777"/>
    </source>
</evidence>
<dbReference type="Proteomes" id="UP000696573">
    <property type="component" value="Unassembled WGS sequence"/>
</dbReference>
<protein>
    <recommendedName>
        <fullName evidence="7">Protein kinase domain-containing protein</fullName>
    </recommendedName>
</protein>
<evidence type="ECO:0000256" key="1">
    <source>
        <dbReference type="ARBA" id="ARBA00022527"/>
    </source>
</evidence>
<dbReference type="AlphaFoldDB" id="A0A9N9VJY1"/>
<keyword evidence="5" id="KW-0067">ATP-binding</keyword>
<dbReference type="InterPro" id="IPR011009">
    <property type="entry name" value="Kinase-like_dom_sf"/>
</dbReference>
<dbReference type="GO" id="GO:0004674">
    <property type="term" value="F:protein serine/threonine kinase activity"/>
    <property type="evidence" value="ECO:0007669"/>
    <property type="project" value="UniProtKB-KW"/>
</dbReference>
<feature type="compositionally biased region" description="Basic and acidic residues" evidence="6">
    <location>
        <begin position="451"/>
        <end position="464"/>
    </location>
</feature>
<feature type="region of interest" description="Disordered" evidence="6">
    <location>
        <begin position="449"/>
        <end position="477"/>
    </location>
</feature>
<feature type="region of interest" description="Disordered" evidence="6">
    <location>
        <begin position="896"/>
        <end position="996"/>
    </location>
</feature>
<evidence type="ECO:0000256" key="3">
    <source>
        <dbReference type="ARBA" id="ARBA00022741"/>
    </source>
</evidence>
<evidence type="ECO:0000256" key="5">
    <source>
        <dbReference type="ARBA" id="ARBA00022840"/>
    </source>
</evidence>
<dbReference type="Pfam" id="PF00069">
    <property type="entry name" value="Pkinase"/>
    <property type="match status" value="1"/>
</dbReference>
<dbReference type="PANTHER" id="PTHR24345">
    <property type="entry name" value="SERINE/THREONINE-PROTEIN KINASE PLK"/>
    <property type="match status" value="1"/>
</dbReference>
<feature type="compositionally biased region" description="Polar residues" evidence="6">
    <location>
        <begin position="908"/>
        <end position="918"/>
    </location>
</feature>